<name>A0A2I4DBR2_AUSLI</name>
<dbReference type="AlphaFoldDB" id="A0A2I4DBR2"/>
<evidence type="ECO:0000256" key="1">
    <source>
        <dbReference type="SAM" id="MobiDB-lite"/>
    </source>
</evidence>
<sequence>MEEPVTRPLAQNIFAQPRFLTAETFSTQESEYTTDDSGLDSGYGEQNLEENKKSEIDWDHFSEVADPEYLEYVSKFVGKHEGQYFILKNSSGSKLRIAALEDTIYRDEPNVVDEWGEFYLPEIVNMQILGVVEGTSCSSDEFVLMTCEDRRLYGYDGEELHVVAERVEQLKHHCINYPSNETYYNGQAFKDMTKEDWEEVRRGDVGQMLEKEHKKLVAENKSAILESLKSQK</sequence>
<keyword evidence="2" id="KW-1185">Reference proteome</keyword>
<gene>
    <name evidence="3 4" type="primary">LOC106536876</name>
</gene>
<dbReference type="InterPro" id="IPR003360">
    <property type="entry name" value="US22-like"/>
</dbReference>
<dbReference type="RefSeq" id="XP_013889671.1">
    <property type="nucleotide sequence ID" value="XM_014034217.1"/>
</dbReference>
<evidence type="ECO:0000313" key="2">
    <source>
        <dbReference type="Proteomes" id="UP000192220"/>
    </source>
</evidence>
<evidence type="ECO:0000313" key="4">
    <source>
        <dbReference type="RefSeq" id="XP_013889673.1"/>
    </source>
</evidence>
<evidence type="ECO:0000313" key="3">
    <source>
        <dbReference type="RefSeq" id="XP_013889671.1"/>
    </source>
</evidence>
<organism evidence="2 4">
    <name type="scientific">Austrofundulus limnaeus</name>
    <name type="common">Annual killifish</name>
    <dbReference type="NCBI Taxonomy" id="52670"/>
    <lineage>
        <taxon>Eukaryota</taxon>
        <taxon>Metazoa</taxon>
        <taxon>Chordata</taxon>
        <taxon>Craniata</taxon>
        <taxon>Vertebrata</taxon>
        <taxon>Euteleostomi</taxon>
        <taxon>Actinopterygii</taxon>
        <taxon>Neopterygii</taxon>
        <taxon>Teleostei</taxon>
        <taxon>Neoteleostei</taxon>
        <taxon>Acanthomorphata</taxon>
        <taxon>Ovalentaria</taxon>
        <taxon>Atherinomorphae</taxon>
        <taxon>Cyprinodontiformes</taxon>
        <taxon>Rivulidae</taxon>
        <taxon>Austrofundulus</taxon>
    </lineage>
</organism>
<proteinExistence type="predicted"/>
<accession>A0A2I4DBR2</accession>
<protein>
    <submittedName>
        <fullName evidence="3 4">Uncharacterized protein LOC106536876</fullName>
    </submittedName>
</protein>
<reference evidence="3 4" key="1">
    <citation type="submission" date="2025-04" db="UniProtKB">
        <authorList>
            <consortium name="RefSeq"/>
        </authorList>
    </citation>
    <scope>IDENTIFICATION</scope>
    <source>
        <strain evidence="3 4">Quisiro</strain>
        <tissue evidence="3 4">Liver</tissue>
    </source>
</reference>
<dbReference type="OrthoDB" id="9935986at2759"/>
<dbReference type="RefSeq" id="XP_013889673.1">
    <property type="nucleotide sequence ID" value="XM_014034219.1"/>
</dbReference>
<dbReference type="KEGG" id="alim:106536876"/>
<dbReference type="Proteomes" id="UP000192220">
    <property type="component" value="Unplaced"/>
</dbReference>
<dbReference type="Pfam" id="PF02393">
    <property type="entry name" value="US22"/>
    <property type="match status" value="1"/>
</dbReference>
<feature type="region of interest" description="Disordered" evidence="1">
    <location>
        <begin position="25"/>
        <end position="45"/>
    </location>
</feature>
<dbReference type="GeneID" id="106536876"/>